<reference evidence="2" key="1">
    <citation type="submission" date="2015-06" db="UniProtKB">
        <authorList>
            <consortium name="EnsemblPlants"/>
        </authorList>
    </citation>
    <scope>IDENTIFICATION</scope>
</reference>
<organism evidence="2">
    <name type="scientific">Aegilops tauschii</name>
    <name type="common">Tausch's goatgrass</name>
    <name type="synonym">Aegilops squarrosa</name>
    <dbReference type="NCBI Taxonomy" id="37682"/>
    <lineage>
        <taxon>Eukaryota</taxon>
        <taxon>Viridiplantae</taxon>
        <taxon>Streptophyta</taxon>
        <taxon>Embryophyta</taxon>
        <taxon>Tracheophyta</taxon>
        <taxon>Spermatophyta</taxon>
        <taxon>Magnoliopsida</taxon>
        <taxon>Liliopsida</taxon>
        <taxon>Poales</taxon>
        <taxon>Poaceae</taxon>
        <taxon>BOP clade</taxon>
        <taxon>Pooideae</taxon>
        <taxon>Triticodae</taxon>
        <taxon>Triticeae</taxon>
        <taxon>Triticinae</taxon>
        <taxon>Aegilops</taxon>
    </lineage>
</organism>
<accession>R7W8B8</accession>
<dbReference type="InterPro" id="IPR001810">
    <property type="entry name" value="F-box_dom"/>
</dbReference>
<sequence length="441" mass="50266">MPMFRRMRPRTAGGEDRLSALPDDLIRLIVGRLDTRTALSTAVLARRWAHIPRYLAELDFRVSDVLPPEYDRTVALRRRNMPRDTFLAEMLDCLMARCEIDTITAFVDGITGFLEADGGPADGDARRRAKTLRLEFFQTHDGGCVVDHLIATAVGAWGVEDLEVVARQASCDVLQAPPYRFPHEHDCLKDGLRSLTLEIRELSLDQCKFMEIELRHLPMLVRLACCLTNTTKLVFGSVPSLMHTNLTFAAESLIVRKRCMDYFGHYIIGMPPTMTNLVLRFTGLRRWMLPAPPAKPLQNLKKLLVADLPANWDITWPRRLLLAAPSLEVLHIHVPCSEEEPNYGSMRLSSLEALQRHHHLKELAITGFLQRHIWFLKYVVNVCTSLQRVILLKDDGHVRYNGLWDWEMVGQQACPWSNDDEMVVRKIIQSGCKPLVELSMG</sequence>
<dbReference type="InterPro" id="IPR032675">
    <property type="entry name" value="LRR_dom_sf"/>
</dbReference>
<evidence type="ECO:0000313" key="2">
    <source>
        <dbReference type="EnsemblPlants" id="EMT13784"/>
    </source>
</evidence>
<name>R7W8B8_AEGTA</name>
<dbReference type="Pfam" id="PF00646">
    <property type="entry name" value="F-box"/>
    <property type="match status" value="1"/>
</dbReference>
<dbReference type="SUPFAM" id="SSF52047">
    <property type="entry name" value="RNI-like"/>
    <property type="match status" value="1"/>
</dbReference>
<dbReference type="EnsemblPlants" id="EMT13784">
    <property type="protein sequence ID" value="EMT13784"/>
    <property type="gene ID" value="F775_10583"/>
</dbReference>
<proteinExistence type="predicted"/>
<dbReference type="PANTHER" id="PTHR35545">
    <property type="entry name" value="F-BOX DOMAIN-CONTAINING PROTEIN"/>
    <property type="match status" value="1"/>
</dbReference>
<dbReference type="PANTHER" id="PTHR35545:SF35">
    <property type="entry name" value="F-BOX DOMAIN-CONTAINING PROTEIN"/>
    <property type="match status" value="1"/>
</dbReference>
<dbReference type="SUPFAM" id="SSF81383">
    <property type="entry name" value="F-box domain"/>
    <property type="match status" value="1"/>
</dbReference>
<dbReference type="Gene3D" id="3.80.10.10">
    <property type="entry name" value="Ribonuclease Inhibitor"/>
    <property type="match status" value="1"/>
</dbReference>
<evidence type="ECO:0000259" key="1">
    <source>
        <dbReference type="Pfam" id="PF00646"/>
    </source>
</evidence>
<feature type="domain" description="F-box" evidence="1">
    <location>
        <begin position="18"/>
        <end position="51"/>
    </location>
</feature>
<dbReference type="InterPro" id="IPR036047">
    <property type="entry name" value="F-box-like_dom_sf"/>
</dbReference>
<protein>
    <recommendedName>
        <fullName evidence="1">F-box domain-containing protein</fullName>
    </recommendedName>
</protein>
<dbReference type="AlphaFoldDB" id="R7W8B8"/>